<dbReference type="SUPFAM" id="SSF53474">
    <property type="entry name" value="alpha/beta-Hydrolases"/>
    <property type="match status" value="1"/>
</dbReference>
<dbReference type="PANTHER" id="PTHR48070">
    <property type="entry name" value="ESTERASE OVCA2"/>
    <property type="match status" value="1"/>
</dbReference>
<dbReference type="InterPro" id="IPR029058">
    <property type="entry name" value="AB_hydrolase_fold"/>
</dbReference>
<evidence type="ECO:0000313" key="4">
    <source>
        <dbReference type="Proteomes" id="UP000245768"/>
    </source>
</evidence>
<proteinExistence type="predicted"/>
<name>A0A316YKL2_9BASI</name>
<accession>A0A316YKL2</accession>
<protein>
    <recommendedName>
        <fullName evidence="2">Serine hydrolase domain-containing protein</fullName>
    </recommendedName>
</protein>
<dbReference type="Proteomes" id="UP000245768">
    <property type="component" value="Unassembled WGS sequence"/>
</dbReference>
<dbReference type="OrthoDB" id="2094269at2759"/>
<dbReference type="STRING" id="215250.A0A316YKL2"/>
<keyword evidence="4" id="KW-1185">Reference proteome</keyword>
<dbReference type="PANTHER" id="PTHR48070:SF7">
    <property type="entry name" value="SERINE HYDROLASE FSH DOMAIN-CONTAINING PROTEIN-RELATED"/>
    <property type="match status" value="1"/>
</dbReference>
<dbReference type="InParanoid" id="A0A316YKL2"/>
<dbReference type="GO" id="GO:0016787">
    <property type="term" value="F:hydrolase activity"/>
    <property type="evidence" value="ECO:0007669"/>
    <property type="project" value="UniProtKB-KW"/>
</dbReference>
<dbReference type="GeneID" id="37045916"/>
<dbReference type="GO" id="GO:0005634">
    <property type="term" value="C:nucleus"/>
    <property type="evidence" value="ECO:0007669"/>
    <property type="project" value="TreeGrafter"/>
</dbReference>
<reference evidence="3 4" key="1">
    <citation type="journal article" date="2018" name="Mol. Biol. Evol.">
        <title>Broad Genomic Sampling Reveals a Smut Pathogenic Ancestry of the Fungal Clade Ustilaginomycotina.</title>
        <authorList>
            <person name="Kijpornyongpan T."/>
            <person name="Mondo S.J."/>
            <person name="Barry K."/>
            <person name="Sandor L."/>
            <person name="Lee J."/>
            <person name="Lipzen A."/>
            <person name="Pangilinan J."/>
            <person name="LaButti K."/>
            <person name="Hainaut M."/>
            <person name="Henrissat B."/>
            <person name="Grigoriev I.V."/>
            <person name="Spatafora J.W."/>
            <person name="Aime M.C."/>
        </authorList>
    </citation>
    <scope>NUCLEOTIDE SEQUENCE [LARGE SCALE GENOMIC DNA]</scope>
    <source>
        <strain evidence="3 4">MCA 4198</strain>
    </source>
</reference>
<dbReference type="InterPro" id="IPR050593">
    <property type="entry name" value="LovG"/>
</dbReference>
<evidence type="ECO:0000313" key="3">
    <source>
        <dbReference type="EMBL" id="PWN89749.1"/>
    </source>
</evidence>
<organism evidence="3 4">
    <name type="scientific">Acaromyces ingoldii</name>
    <dbReference type="NCBI Taxonomy" id="215250"/>
    <lineage>
        <taxon>Eukaryota</taxon>
        <taxon>Fungi</taxon>
        <taxon>Dikarya</taxon>
        <taxon>Basidiomycota</taxon>
        <taxon>Ustilaginomycotina</taxon>
        <taxon>Exobasidiomycetes</taxon>
        <taxon>Exobasidiales</taxon>
        <taxon>Cryptobasidiaceae</taxon>
        <taxon>Acaromyces</taxon>
    </lineage>
</organism>
<dbReference type="GO" id="GO:0005737">
    <property type="term" value="C:cytoplasm"/>
    <property type="evidence" value="ECO:0007669"/>
    <property type="project" value="TreeGrafter"/>
</dbReference>
<dbReference type="AlphaFoldDB" id="A0A316YKL2"/>
<dbReference type="EMBL" id="KZ819636">
    <property type="protein sequence ID" value="PWN89749.1"/>
    <property type="molecule type" value="Genomic_DNA"/>
</dbReference>
<gene>
    <name evidence="3" type="ORF">FA10DRAFT_285468</name>
</gene>
<dbReference type="RefSeq" id="XP_025376947.1">
    <property type="nucleotide sequence ID" value="XM_025524000.1"/>
</dbReference>
<evidence type="ECO:0000256" key="1">
    <source>
        <dbReference type="ARBA" id="ARBA00022801"/>
    </source>
</evidence>
<keyword evidence="1" id="KW-0378">Hydrolase</keyword>
<feature type="domain" description="Serine hydrolase" evidence="2">
    <location>
        <begin position="30"/>
        <end position="190"/>
    </location>
</feature>
<dbReference type="Gene3D" id="3.40.50.1820">
    <property type="entry name" value="alpha/beta hydrolase"/>
    <property type="match status" value="1"/>
</dbReference>
<sequence>MTFYFLDGEWECEPYPMVDRFWPGPYRAHYDSGTGIGLSEAISRVLKFANANGPFDGIMGFSQGAALTAAVLARMHKIDASNSFFKFGILMCGGRPTEVGSNARWPSKRFYRPPRNSLSLSTSRLNEKTQLVTSHPSPKIRIPTAHFAGIRDPLYEETLALYSTADQESALLWEFDDGHTIPRNSMATAQMAAIIRKTARRASEDRE</sequence>
<dbReference type="Pfam" id="PF03959">
    <property type="entry name" value="FSH1"/>
    <property type="match status" value="1"/>
</dbReference>
<evidence type="ECO:0000259" key="2">
    <source>
        <dbReference type="Pfam" id="PF03959"/>
    </source>
</evidence>
<dbReference type="GO" id="GO:0019748">
    <property type="term" value="P:secondary metabolic process"/>
    <property type="evidence" value="ECO:0007669"/>
    <property type="project" value="TreeGrafter"/>
</dbReference>
<dbReference type="InterPro" id="IPR005645">
    <property type="entry name" value="FSH-like_dom"/>
</dbReference>